<dbReference type="RefSeq" id="WP_066851908.1">
    <property type="nucleotide sequence ID" value="NZ_JXMS01000002.1"/>
</dbReference>
<dbReference type="STRING" id="1560234.SP90_01685"/>
<sequence length="322" mass="36525">MARELSSKFMNDLHENGPMYPFLEFVRKDTSLDMQIRSDEVHIYYRGIALLIVRLRAGKYDMLFNQNYLTKSYHVEMPSVDNTLMNDPERWVGIFAELKTCIDVYLSCNEKTVYSCEEQVVVKDFLQTAMRENNYSAVAPRTDYHITDIDCQSSFSTGAVVRFDMLGLYLPTAIGAEIEPDPALAIFSMRFGAMNLIGPYGVIPFLEKMYKLVEGTHAMTELAAEVENVFYQRKQLLLPGSQVGDKNGLSSIVGRKPHLVINLANQEPQGAHLRELMDSKQLRSVVGLLSDAVDVKFVHARMTGYGIYRKCLYSIEEVGKVL</sequence>
<dbReference type="Proteomes" id="UP000091979">
    <property type="component" value="Unassembled WGS sequence"/>
</dbReference>
<proteinExistence type="predicted"/>
<gene>
    <name evidence="1" type="ORF">SP90_01685</name>
</gene>
<protein>
    <submittedName>
        <fullName evidence="1">Uncharacterized protein</fullName>
    </submittedName>
</protein>
<evidence type="ECO:0000313" key="2">
    <source>
        <dbReference type="Proteomes" id="UP000091979"/>
    </source>
</evidence>
<reference evidence="1 2" key="1">
    <citation type="submission" date="2015-01" db="EMBL/GenBank/DDBJ databases">
        <title>Desulfovibrio sp. JC271 draft genome sequence.</title>
        <authorList>
            <person name="Shivani Y."/>
            <person name="Subhash Y."/>
            <person name="Sasikala C."/>
            <person name="Ramana C.V."/>
        </authorList>
    </citation>
    <scope>NUCLEOTIDE SEQUENCE [LARGE SCALE GENOMIC DNA]</scope>
    <source>
        <strain evidence="1 2">JC271</strain>
    </source>
</reference>
<organism evidence="1 2">
    <name type="scientific">Halodesulfovibrio spirochaetisodalis</name>
    <dbReference type="NCBI Taxonomy" id="1560234"/>
    <lineage>
        <taxon>Bacteria</taxon>
        <taxon>Pseudomonadati</taxon>
        <taxon>Thermodesulfobacteriota</taxon>
        <taxon>Desulfovibrionia</taxon>
        <taxon>Desulfovibrionales</taxon>
        <taxon>Desulfovibrionaceae</taxon>
        <taxon>Halodesulfovibrio</taxon>
    </lineage>
</organism>
<keyword evidence="2" id="KW-1185">Reference proteome</keyword>
<dbReference type="EMBL" id="JXMS01000002">
    <property type="protein sequence ID" value="OBQ56810.1"/>
    <property type="molecule type" value="Genomic_DNA"/>
</dbReference>
<accession>A0A1B7XMR5</accession>
<evidence type="ECO:0000313" key="1">
    <source>
        <dbReference type="EMBL" id="OBQ56810.1"/>
    </source>
</evidence>
<dbReference type="PATRIC" id="fig|1560234.3.peg.1211"/>
<comment type="caution">
    <text evidence="1">The sequence shown here is derived from an EMBL/GenBank/DDBJ whole genome shotgun (WGS) entry which is preliminary data.</text>
</comment>
<name>A0A1B7XMR5_9BACT</name>
<dbReference type="AlphaFoldDB" id="A0A1B7XMR5"/>
<dbReference type="OrthoDB" id="6064977at2"/>